<dbReference type="SUPFAM" id="SSF75632">
    <property type="entry name" value="Cullin homology domain"/>
    <property type="match status" value="1"/>
</dbReference>
<dbReference type="RefSeq" id="WP_269315896.1">
    <property type="nucleotide sequence ID" value="NZ_CP098251.1"/>
</dbReference>
<dbReference type="Proteomes" id="UP001164819">
    <property type="component" value="Chromosome"/>
</dbReference>
<dbReference type="InterPro" id="IPR036317">
    <property type="entry name" value="Cullin_homology_sf"/>
</dbReference>
<dbReference type="AlphaFoldDB" id="A0A9E9LB27"/>
<accession>A0A9E9LB27</accession>
<evidence type="ECO:0000313" key="1">
    <source>
        <dbReference type="EMBL" id="WAV91087.1"/>
    </source>
</evidence>
<dbReference type="EMBL" id="CP098251">
    <property type="protein sequence ID" value="WAV91087.1"/>
    <property type="molecule type" value="Genomic_DNA"/>
</dbReference>
<dbReference type="InterPro" id="IPR036390">
    <property type="entry name" value="WH_DNA-bd_sf"/>
</dbReference>
<dbReference type="SUPFAM" id="SSF46785">
    <property type="entry name" value="Winged helix' DNA-binding domain"/>
    <property type="match status" value="1"/>
</dbReference>
<name>A0A9E9LB27_9BURK</name>
<reference evidence="1" key="1">
    <citation type="journal article" date="2022" name="Front. Microbiol.">
        <title>New perspectives on an old grouping: The genomic and phenotypic variability of Oxalobacter formigenes and the implications for calcium oxalate stone prevention.</title>
        <authorList>
            <person name="Chmiel J.A."/>
            <person name="Carr C."/>
            <person name="Stuivenberg G.A."/>
            <person name="Venema R."/>
            <person name="Chanyi R.M."/>
            <person name="Al K.F."/>
            <person name="Giguere D."/>
            <person name="Say H."/>
            <person name="Akouris P.P."/>
            <person name="Dominguez Romero S.A."/>
            <person name="Kwong A."/>
            <person name="Tai V."/>
            <person name="Koval S.F."/>
            <person name="Razvi H."/>
            <person name="Bjazevic J."/>
            <person name="Burton J.P."/>
        </authorList>
    </citation>
    <scope>NUCLEOTIDE SEQUENCE</scope>
    <source>
        <strain evidence="1">OxK</strain>
    </source>
</reference>
<protein>
    <submittedName>
        <fullName evidence="1">MarR family transcriptional regulator</fullName>
    </submittedName>
</protein>
<gene>
    <name evidence="1" type="ORF">NB646_09760</name>
</gene>
<organism evidence="1">
    <name type="scientific">Oxalobacter aliiformigenes</name>
    <dbReference type="NCBI Taxonomy" id="2946593"/>
    <lineage>
        <taxon>Bacteria</taxon>
        <taxon>Pseudomonadati</taxon>
        <taxon>Pseudomonadota</taxon>
        <taxon>Betaproteobacteria</taxon>
        <taxon>Burkholderiales</taxon>
        <taxon>Oxalobacteraceae</taxon>
        <taxon>Oxalobacter</taxon>
    </lineage>
</organism>
<sequence>MKERIDEKTILKYLPGLSRDICERSGISRQHTNICLKRLLDQNLVEIEKIVKVRGTPAPYYRLKKNECTNIILSLFGSGEEWSVTELTEETMLERKFVVSAVKSLSSKKKIKIVRRQKNGKIREGIYRILQEQVIPKPSAKRSQPLTESVMRKISCLWDNAVRHVMKISG</sequence>
<dbReference type="Gene3D" id="3.30.230.130">
    <property type="entry name" value="Cullin, Chain C, Domain 2"/>
    <property type="match status" value="1"/>
</dbReference>
<proteinExistence type="predicted"/>